<evidence type="ECO:0000256" key="2">
    <source>
        <dbReference type="ARBA" id="ARBA00001947"/>
    </source>
</evidence>
<dbReference type="EC" id="3.4.11.2" evidence="4"/>
<dbReference type="Pfam" id="PF17900">
    <property type="entry name" value="Peptidase_M1_N"/>
    <property type="match status" value="1"/>
</dbReference>
<dbReference type="PANTHER" id="PTHR11533:SF174">
    <property type="entry name" value="PUROMYCIN-SENSITIVE AMINOPEPTIDASE-RELATED"/>
    <property type="match status" value="1"/>
</dbReference>
<dbReference type="Proteomes" id="UP001595851">
    <property type="component" value="Unassembled WGS sequence"/>
</dbReference>
<keyword evidence="10" id="KW-0862">Zinc</keyword>
<evidence type="ECO:0000256" key="6">
    <source>
        <dbReference type="ARBA" id="ARBA00022438"/>
    </source>
</evidence>
<reference evidence="18" key="1">
    <citation type="journal article" date="2019" name="Int. J. Syst. Evol. Microbiol.">
        <title>The Global Catalogue of Microorganisms (GCM) 10K type strain sequencing project: providing services to taxonomists for standard genome sequencing and annotation.</title>
        <authorList>
            <consortium name="The Broad Institute Genomics Platform"/>
            <consortium name="The Broad Institute Genome Sequencing Center for Infectious Disease"/>
            <person name="Wu L."/>
            <person name="Ma J."/>
        </authorList>
    </citation>
    <scope>NUCLEOTIDE SEQUENCE [LARGE SCALE GENOMIC DNA]</scope>
    <source>
        <strain evidence="18">TBRC 1276</strain>
    </source>
</reference>
<feature type="domain" description="ERAP1-like C-terminal" evidence="15">
    <location>
        <begin position="518"/>
        <end position="825"/>
    </location>
</feature>
<evidence type="ECO:0000256" key="3">
    <source>
        <dbReference type="ARBA" id="ARBA00010136"/>
    </source>
</evidence>
<dbReference type="InterPro" id="IPR027268">
    <property type="entry name" value="Peptidase_M4/M1_CTD_sf"/>
</dbReference>
<dbReference type="SUPFAM" id="SSF63737">
    <property type="entry name" value="Leukotriene A4 hydrolase N-terminal domain"/>
    <property type="match status" value="1"/>
</dbReference>
<sequence length="848" mass="93133">MAGNLTRQEARERAGSLRVASYAVELDLRLGETRFRSVTTVRFSGFRPGATVFIDLHGAEIHKATLNGADLDISAYDPAKGRLPLPGIADDNELRIEATCAYSRTGEGLHRFVDPLDGEVYLYTKFQTADAHRVYACFDQPDLKAPFELTVRAPKDWKVVSNAAPDDVGDGRWHFPPTPAISTYVTALCAGPYHEVRSEHAGIPLGLYCRASLAGHLDAGDVFELTRQGFDFFHKIFGIWYPFGKYDQLFVPEFNAGAMENAGCVTLQEGLLFRSRVTDADVERRAEVILHELAHMWFGDLVTMRWWGDLWLNESFATYASVLCLAEATRWGRGAWTTFAKVRKTWAYTQDQMPGTHPVAADIPDVRAVEVNFDGITYAKGASVLKQLAAYVGQENFLAAVRDYFEAHKWRNTSLPDLLGALERTSGRDLSAWSRQWLETAGVNTLRPDFAVLEGRFSEFAVLQEARPEWPALRAHRIAIGLYTARDGVLRRTRRVELEVSGARTAVPELVGVERPDLVLLNDDDLGYAKIRLDEGSLATLLGGGVNAFEDPLPSVLCWSAAWDMTRDGELRARDYVSLVVSGLGAEAGMNSAAPGAGLDVAVLEALLTQARNAAVMYEGPTWRRRCLARLADALHAALAVAEPGSDRQLVYVRALTSVAIRPLDLERLHGIWSGAAVPDGLAVDADLRWRLLCALVGGGRLGEADIAEESRRDPTATGTYWAARCRAAVPTAEAKAATWAAIVSGALAGDVLRHTVDGFQDAHRPELLAPYRERYFAAVGRIYREWEPDAAQTFALGCFPRFVAEPETVRAAHDYLAARNPPGPLARMILEGAGIVGRTLRNRAGSD</sequence>
<dbReference type="Gene3D" id="1.10.390.10">
    <property type="entry name" value="Neutral Protease Domain 2"/>
    <property type="match status" value="1"/>
</dbReference>
<evidence type="ECO:0000256" key="5">
    <source>
        <dbReference type="ARBA" id="ARBA00015611"/>
    </source>
</evidence>
<evidence type="ECO:0000256" key="11">
    <source>
        <dbReference type="ARBA" id="ARBA00023049"/>
    </source>
</evidence>
<feature type="domain" description="Peptidase M1 membrane alanine aminopeptidase" evidence="14">
    <location>
        <begin position="223"/>
        <end position="437"/>
    </location>
</feature>
<dbReference type="InterPro" id="IPR024571">
    <property type="entry name" value="ERAP1-like_C_dom"/>
</dbReference>
<dbReference type="EMBL" id="JBHSBI010000008">
    <property type="protein sequence ID" value="MFC4009097.1"/>
    <property type="molecule type" value="Genomic_DNA"/>
</dbReference>
<comment type="catalytic activity">
    <reaction evidence="1">
        <text>Release of an N-terminal amino acid, Xaa-|-Yaa- from a peptide, amide or arylamide. Xaa is preferably Ala, but may be most amino acids including Pro (slow action). When a terminal hydrophobic residue is followed by a prolyl residue, the two may be released as an intact Xaa-Pro dipeptide.</text>
        <dbReference type="EC" id="3.4.11.2"/>
    </reaction>
</comment>
<evidence type="ECO:0000313" key="18">
    <source>
        <dbReference type="Proteomes" id="UP001595851"/>
    </source>
</evidence>
<evidence type="ECO:0000313" key="17">
    <source>
        <dbReference type="EMBL" id="MFC4009097.1"/>
    </source>
</evidence>
<evidence type="ECO:0000256" key="8">
    <source>
        <dbReference type="ARBA" id="ARBA00022723"/>
    </source>
</evidence>
<dbReference type="InterPro" id="IPR050344">
    <property type="entry name" value="Peptidase_M1_aminopeptidases"/>
</dbReference>
<evidence type="ECO:0000259" key="15">
    <source>
        <dbReference type="Pfam" id="PF11838"/>
    </source>
</evidence>
<dbReference type="RefSeq" id="WP_379529159.1">
    <property type="nucleotide sequence ID" value="NZ_JBHSBI010000008.1"/>
</dbReference>
<dbReference type="InterPro" id="IPR014782">
    <property type="entry name" value="Peptidase_M1_dom"/>
</dbReference>
<evidence type="ECO:0000256" key="10">
    <source>
        <dbReference type="ARBA" id="ARBA00022833"/>
    </source>
</evidence>
<evidence type="ECO:0000259" key="14">
    <source>
        <dbReference type="Pfam" id="PF01433"/>
    </source>
</evidence>
<dbReference type="PRINTS" id="PR00756">
    <property type="entry name" value="ALADIPTASE"/>
</dbReference>
<dbReference type="PANTHER" id="PTHR11533">
    <property type="entry name" value="PROTEASE M1 ZINC METALLOPROTEASE"/>
    <property type="match status" value="1"/>
</dbReference>
<evidence type="ECO:0000259" key="16">
    <source>
        <dbReference type="Pfam" id="PF17900"/>
    </source>
</evidence>
<dbReference type="Gene3D" id="2.60.40.1730">
    <property type="entry name" value="tricorn interacting facor f3 domain"/>
    <property type="match status" value="1"/>
</dbReference>
<dbReference type="GO" id="GO:0016285">
    <property type="term" value="F:alanyl aminopeptidase activity"/>
    <property type="evidence" value="ECO:0007669"/>
    <property type="project" value="UniProtKB-EC"/>
</dbReference>
<dbReference type="SUPFAM" id="SSF55486">
    <property type="entry name" value="Metalloproteases ('zincins'), catalytic domain"/>
    <property type="match status" value="1"/>
</dbReference>
<accession>A0ABV8G8V3</accession>
<name>A0ABV8G8V3_9ACTN</name>
<evidence type="ECO:0000256" key="1">
    <source>
        <dbReference type="ARBA" id="ARBA00000098"/>
    </source>
</evidence>
<keyword evidence="8" id="KW-0479">Metal-binding</keyword>
<protein>
    <recommendedName>
        <fullName evidence="5">Aminopeptidase N</fullName>
        <ecNumber evidence="4">3.4.11.2</ecNumber>
    </recommendedName>
    <alternativeName>
        <fullName evidence="12">Alanine aminopeptidase</fullName>
    </alternativeName>
    <alternativeName>
        <fullName evidence="13">Lysyl aminopeptidase</fullName>
    </alternativeName>
</protein>
<dbReference type="CDD" id="cd09602">
    <property type="entry name" value="M1_APN"/>
    <property type="match status" value="1"/>
</dbReference>
<keyword evidence="11" id="KW-0482">Metalloprotease</keyword>
<evidence type="ECO:0000256" key="12">
    <source>
        <dbReference type="ARBA" id="ARBA00029811"/>
    </source>
</evidence>
<comment type="similarity">
    <text evidence="3">Belongs to the peptidase M1 family.</text>
</comment>
<dbReference type="Pfam" id="PF01433">
    <property type="entry name" value="Peptidase_M1"/>
    <property type="match status" value="1"/>
</dbReference>
<dbReference type="InterPro" id="IPR001930">
    <property type="entry name" value="Peptidase_M1"/>
</dbReference>
<dbReference type="InterPro" id="IPR042097">
    <property type="entry name" value="Aminopeptidase_N-like_N_sf"/>
</dbReference>
<evidence type="ECO:0000256" key="13">
    <source>
        <dbReference type="ARBA" id="ARBA00031533"/>
    </source>
</evidence>
<comment type="cofactor">
    <cofactor evidence="2">
        <name>Zn(2+)</name>
        <dbReference type="ChEBI" id="CHEBI:29105"/>
    </cofactor>
</comment>
<evidence type="ECO:0000256" key="7">
    <source>
        <dbReference type="ARBA" id="ARBA00022670"/>
    </source>
</evidence>
<evidence type="ECO:0000256" key="4">
    <source>
        <dbReference type="ARBA" id="ARBA00012564"/>
    </source>
</evidence>
<gene>
    <name evidence="17" type="primary">pepN</name>
    <name evidence="17" type="ORF">ACFOY2_17830</name>
</gene>
<keyword evidence="7" id="KW-0645">Protease</keyword>
<dbReference type="InterPro" id="IPR045357">
    <property type="entry name" value="Aminopeptidase_N-like_N"/>
</dbReference>
<proteinExistence type="inferred from homology"/>
<feature type="domain" description="Aminopeptidase N-like N-terminal" evidence="16">
    <location>
        <begin position="21"/>
        <end position="185"/>
    </location>
</feature>
<keyword evidence="6 17" id="KW-0031">Aminopeptidase</keyword>
<dbReference type="InterPro" id="IPR012778">
    <property type="entry name" value="Pept_M1_aminopeptidase"/>
</dbReference>
<evidence type="ECO:0000256" key="9">
    <source>
        <dbReference type="ARBA" id="ARBA00022801"/>
    </source>
</evidence>
<dbReference type="Pfam" id="PF11838">
    <property type="entry name" value="ERAP1_C"/>
    <property type="match status" value="1"/>
</dbReference>
<keyword evidence="18" id="KW-1185">Reference proteome</keyword>
<dbReference type="NCBIfam" id="TIGR02412">
    <property type="entry name" value="pepN_strep_liv"/>
    <property type="match status" value="1"/>
</dbReference>
<keyword evidence="9 17" id="KW-0378">Hydrolase</keyword>
<organism evidence="17 18">
    <name type="scientific">Nonomuraea purpurea</name>
    <dbReference type="NCBI Taxonomy" id="1849276"/>
    <lineage>
        <taxon>Bacteria</taxon>
        <taxon>Bacillati</taxon>
        <taxon>Actinomycetota</taxon>
        <taxon>Actinomycetes</taxon>
        <taxon>Streptosporangiales</taxon>
        <taxon>Streptosporangiaceae</taxon>
        <taxon>Nonomuraea</taxon>
    </lineage>
</organism>
<comment type="caution">
    <text evidence="17">The sequence shown here is derived from an EMBL/GenBank/DDBJ whole genome shotgun (WGS) entry which is preliminary data.</text>
</comment>